<keyword evidence="2" id="KW-1003">Cell membrane</keyword>
<evidence type="ECO:0000256" key="4">
    <source>
        <dbReference type="ARBA" id="ARBA00022989"/>
    </source>
</evidence>
<evidence type="ECO:0000256" key="8">
    <source>
        <dbReference type="ARBA" id="ARBA00023170"/>
    </source>
</evidence>
<dbReference type="InterPro" id="IPR000276">
    <property type="entry name" value="GPCR_Rhodpsn"/>
</dbReference>
<dbReference type="PROSITE" id="PS50262">
    <property type="entry name" value="G_PROTEIN_RECEP_F1_2"/>
    <property type="match status" value="1"/>
</dbReference>
<feature type="transmembrane region" description="Helical" evidence="12">
    <location>
        <begin position="189"/>
        <end position="212"/>
    </location>
</feature>
<dbReference type="GO" id="GO:0001591">
    <property type="term" value="F:dopamine neurotransmitter receptor activity, coupled via Gi/Go"/>
    <property type="evidence" value="ECO:0007669"/>
    <property type="project" value="TreeGrafter"/>
</dbReference>
<reference evidence="14 15" key="2">
    <citation type="submission" date="2018-11" db="EMBL/GenBank/DDBJ databases">
        <authorList>
            <consortium name="Pathogen Informatics"/>
        </authorList>
    </citation>
    <scope>NUCLEOTIDE SEQUENCE [LARGE SCALE GENOMIC DNA]</scope>
</reference>
<evidence type="ECO:0000256" key="2">
    <source>
        <dbReference type="ARBA" id="ARBA00022475"/>
    </source>
</evidence>
<feature type="compositionally biased region" description="Low complexity" evidence="11">
    <location>
        <begin position="467"/>
        <end position="480"/>
    </location>
</feature>
<keyword evidence="9 10" id="KW-0807">Transducer</keyword>
<keyword evidence="4 12" id="KW-1133">Transmembrane helix</keyword>
<evidence type="ECO:0000256" key="6">
    <source>
        <dbReference type="ARBA" id="ARBA00023136"/>
    </source>
</evidence>
<evidence type="ECO:0000256" key="7">
    <source>
        <dbReference type="ARBA" id="ARBA00023157"/>
    </source>
</evidence>
<evidence type="ECO:0000313" key="14">
    <source>
        <dbReference type="EMBL" id="VDP11695.1"/>
    </source>
</evidence>
<dbReference type="PANTHER" id="PTHR24248">
    <property type="entry name" value="ADRENERGIC RECEPTOR-RELATED G-PROTEIN COUPLED RECEPTOR"/>
    <property type="match status" value="1"/>
</dbReference>
<keyword evidence="7" id="KW-1015">Disulfide bond</keyword>
<comment type="subcellular location">
    <subcellularLocation>
        <location evidence="1">Cell membrane</location>
        <topology evidence="1">Multi-pass membrane protein</topology>
    </subcellularLocation>
</comment>
<dbReference type="STRING" id="387005.A0A183HYN3"/>
<keyword evidence="8 10" id="KW-0675">Receptor</keyword>
<evidence type="ECO:0000313" key="16">
    <source>
        <dbReference type="WBParaSite" id="OFLC_0001259601-mRNA-1"/>
    </source>
</evidence>
<evidence type="ECO:0000256" key="3">
    <source>
        <dbReference type="ARBA" id="ARBA00022692"/>
    </source>
</evidence>
<dbReference type="GO" id="GO:0004930">
    <property type="term" value="F:G protein-coupled receptor activity"/>
    <property type="evidence" value="ECO:0007669"/>
    <property type="project" value="UniProtKB-KW"/>
</dbReference>
<dbReference type="AlphaFoldDB" id="A0A183HYN3"/>
<evidence type="ECO:0000256" key="11">
    <source>
        <dbReference type="SAM" id="MobiDB-lite"/>
    </source>
</evidence>
<dbReference type="PANTHER" id="PTHR24248:SF125">
    <property type="entry name" value="DOPAMINE D2-LIKE RECEPTOR"/>
    <property type="match status" value="1"/>
</dbReference>
<protein>
    <submittedName>
        <fullName evidence="16">G_PROTEIN_RECEP_F1_2 domain-containing protein</fullName>
    </submittedName>
</protein>
<feature type="transmembrane region" description="Helical" evidence="12">
    <location>
        <begin position="627"/>
        <end position="648"/>
    </location>
</feature>
<dbReference type="PROSITE" id="PS00237">
    <property type="entry name" value="G_PROTEIN_RECEP_F1_1"/>
    <property type="match status" value="1"/>
</dbReference>
<comment type="similarity">
    <text evidence="10">Belongs to the G-protein coupled receptor 1 family.</text>
</comment>
<keyword evidence="5 10" id="KW-0297">G-protein coupled receptor</keyword>
<dbReference type="WBParaSite" id="OFLC_0001259601-mRNA-1">
    <property type="protein sequence ID" value="OFLC_0001259601-mRNA-1"/>
    <property type="gene ID" value="OFLC_0001259601"/>
</dbReference>
<dbReference type="GO" id="GO:0005886">
    <property type="term" value="C:plasma membrane"/>
    <property type="evidence" value="ECO:0007669"/>
    <property type="project" value="UniProtKB-SubCell"/>
</dbReference>
<evidence type="ECO:0000256" key="9">
    <source>
        <dbReference type="ARBA" id="ARBA00023224"/>
    </source>
</evidence>
<dbReference type="InterPro" id="IPR017452">
    <property type="entry name" value="GPCR_Rhodpsn_7TM"/>
</dbReference>
<organism evidence="16">
    <name type="scientific">Onchocerca flexuosa</name>
    <dbReference type="NCBI Taxonomy" id="387005"/>
    <lineage>
        <taxon>Eukaryota</taxon>
        <taxon>Metazoa</taxon>
        <taxon>Ecdysozoa</taxon>
        <taxon>Nematoda</taxon>
        <taxon>Chromadorea</taxon>
        <taxon>Rhabditida</taxon>
        <taxon>Spirurina</taxon>
        <taxon>Spiruromorpha</taxon>
        <taxon>Filarioidea</taxon>
        <taxon>Onchocercidae</taxon>
        <taxon>Onchocerca</taxon>
    </lineage>
</organism>
<dbReference type="GO" id="GO:0045202">
    <property type="term" value="C:synapse"/>
    <property type="evidence" value="ECO:0007669"/>
    <property type="project" value="GOC"/>
</dbReference>
<feature type="transmembrane region" description="Helical" evidence="12">
    <location>
        <begin position="85"/>
        <end position="104"/>
    </location>
</feature>
<accession>A0A183HYN3</accession>
<feature type="transmembrane region" description="Helical" evidence="12">
    <location>
        <begin position="585"/>
        <end position="607"/>
    </location>
</feature>
<gene>
    <name evidence="14" type="ORF">OFLC_LOCUS12595</name>
</gene>
<evidence type="ECO:0000256" key="12">
    <source>
        <dbReference type="SAM" id="Phobius"/>
    </source>
</evidence>
<dbReference type="SUPFAM" id="SSF81321">
    <property type="entry name" value="Family A G protein-coupled receptor-like"/>
    <property type="match status" value="2"/>
</dbReference>
<dbReference type="Pfam" id="PF00001">
    <property type="entry name" value="7tm_1"/>
    <property type="match status" value="2"/>
</dbReference>
<keyword evidence="6 12" id="KW-0472">Membrane</keyword>
<dbReference type="Gene3D" id="1.20.1070.10">
    <property type="entry name" value="Rhodopsin 7-helix transmembrane proteins"/>
    <property type="match status" value="2"/>
</dbReference>
<evidence type="ECO:0000256" key="10">
    <source>
        <dbReference type="RuleBase" id="RU000688"/>
    </source>
</evidence>
<reference evidence="16" key="1">
    <citation type="submission" date="2016-06" db="UniProtKB">
        <authorList>
            <consortium name="WormBaseParasite"/>
        </authorList>
    </citation>
    <scope>IDENTIFICATION</scope>
</reference>
<evidence type="ECO:0000259" key="13">
    <source>
        <dbReference type="PROSITE" id="PS50262"/>
    </source>
</evidence>
<evidence type="ECO:0000256" key="1">
    <source>
        <dbReference type="ARBA" id="ARBA00004651"/>
    </source>
</evidence>
<feature type="region of interest" description="Disordered" evidence="11">
    <location>
        <begin position="466"/>
        <end position="487"/>
    </location>
</feature>
<evidence type="ECO:0000313" key="15">
    <source>
        <dbReference type="Proteomes" id="UP000267606"/>
    </source>
</evidence>
<feature type="transmembrane region" description="Helical" evidence="12">
    <location>
        <begin position="45"/>
        <end position="65"/>
    </location>
</feature>
<sequence length="671" mass="75000">MVMHVWHSGFLILVLLIMMIVFGNLVVLLAVLIDRELRRLATNKFIASLAISDLLVGIVVMPLSLYATINEIHWDLGDRWCQFHLVTGVFSTTASIIHLTAISLDRYFAIMFPTEYQRHSIATSTFPYIIMIWLVSFAVSSTLFMEKSLDEDGYCWIKNPQYLAFPTHVRKLIKQSNFFFLIAETNPQILVQVLSSLLSFFIPGAIVVYLYVKIFRKLRSHRLYIFGQLGLLKRQQNNSTGQKSDKTECLPKVTIEEVISQRGIELSQTGSIGDGNNRTWNGTLGKKFGRPSNQSNLHLTAAERRCSSPVISTETLKQDRLIASKKRVSITLDPPSMELAAITVNYQSVDNQCLLLHHVTPLLSKNPPENPNIISDEDLLKPLVTAKTRSDSVKLPVVSVSFNDLKTLDDAGDSGESLPAVESSMFLALPKTVINFPATVTPTAPTTVSLKVPKWDCCTTPTSMAYSNSSRSSCTSTSDSGDIPRRISMNSYDTSITEDGIDSIAEGPNARTAATWSALRTAVQAHNLISLTTTKDQVTDTVPAPVRRGAISRGKLRKIAIQVTRAIRRKRRESMAIRRETRATGVVAAILIAFLICWIPYFCITVYRGICSGLSIQVDKNLHVNLFMLSSWLGYAHSCFNPIIYTCLNKNFRRTIKHIICYLCHKSRKDL</sequence>
<keyword evidence="3 10" id="KW-0812">Transmembrane</keyword>
<proteinExistence type="inferred from homology"/>
<feature type="transmembrane region" description="Helical" evidence="12">
    <location>
        <begin position="125"/>
        <end position="144"/>
    </location>
</feature>
<keyword evidence="15" id="KW-1185">Reference proteome</keyword>
<dbReference type="Proteomes" id="UP000267606">
    <property type="component" value="Unassembled WGS sequence"/>
</dbReference>
<evidence type="ECO:0000256" key="5">
    <source>
        <dbReference type="ARBA" id="ARBA00023040"/>
    </source>
</evidence>
<feature type="transmembrane region" description="Helical" evidence="12">
    <location>
        <begin position="6"/>
        <end position="33"/>
    </location>
</feature>
<name>A0A183HYN3_9BILA</name>
<dbReference type="PRINTS" id="PR00237">
    <property type="entry name" value="GPCRRHODOPSN"/>
</dbReference>
<feature type="domain" description="G-protein coupled receptors family 1 profile" evidence="13">
    <location>
        <begin position="23"/>
        <end position="645"/>
    </location>
</feature>
<dbReference type="EMBL" id="UZAJ01039877">
    <property type="protein sequence ID" value="VDP11695.1"/>
    <property type="molecule type" value="Genomic_DNA"/>
</dbReference>